<dbReference type="Gene3D" id="3.40.50.2300">
    <property type="match status" value="1"/>
</dbReference>
<dbReference type="PANTHER" id="PTHR43214:SF41">
    <property type="entry name" value="NITRATE_NITRITE RESPONSE REGULATOR PROTEIN NARP"/>
    <property type="match status" value="1"/>
</dbReference>
<dbReference type="GO" id="GO:0000160">
    <property type="term" value="P:phosphorelay signal transduction system"/>
    <property type="evidence" value="ECO:0007669"/>
    <property type="project" value="InterPro"/>
</dbReference>
<dbReference type="Pfam" id="PF00072">
    <property type="entry name" value="Response_reg"/>
    <property type="match status" value="1"/>
</dbReference>
<feature type="domain" description="HTH luxR-type" evidence="5">
    <location>
        <begin position="130"/>
        <end position="195"/>
    </location>
</feature>
<accession>A0A381WRA9</accession>
<dbReference type="SUPFAM" id="SSF52172">
    <property type="entry name" value="CheY-like"/>
    <property type="match status" value="1"/>
</dbReference>
<keyword evidence="4" id="KW-0804">Transcription</keyword>
<dbReference type="SMART" id="SM00421">
    <property type="entry name" value="HTH_LUXR"/>
    <property type="match status" value="1"/>
</dbReference>
<dbReference type="PROSITE" id="PS50043">
    <property type="entry name" value="HTH_LUXR_2"/>
    <property type="match status" value="1"/>
</dbReference>
<gene>
    <name evidence="7" type="ORF">METZ01_LOCUS107307</name>
</gene>
<evidence type="ECO:0000313" key="7">
    <source>
        <dbReference type="EMBL" id="SVA54453.1"/>
    </source>
</evidence>
<dbReference type="SMART" id="SM00448">
    <property type="entry name" value="REC"/>
    <property type="match status" value="1"/>
</dbReference>
<dbReference type="AlphaFoldDB" id="A0A381WRA9"/>
<feature type="non-terminal residue" evidence="7">
    <location>
        <position position="1"/>
    </location>
</feature>
<protein>
    <recommendedName>
        <fullName evidence="8">DNA-binding response regulator</fullName>
    </recommendedName>
</protein>
<evidence type="ECO:0000259" key="6">
    <source>
        <dbReference type="PROSITE" id="PS50110"/>
    </source>
</evidence>
<dbReference type="PRINTS" id="PR00038">
    <property type="entry name" value="HTHLUXR"/>
</dbReference>
<dbReference type="InterPro" id="IPR058245">
    <property type="entry name" value="NreC/VraR/RcsB-like_REC"/>
</dbReference>
<reference evidence="7" key="1">
    <citation type="submission" date="2018-05" db="EMBL/GenBank/DDBJ databases">
        <authorList>
            <person name="Lanie J.A."/>
            <person name="Ng W.-L."/>
            <person name="Kazmierczak K.M."/>
            <person name="Andrzejewski T.M."/>
            <person name="Davidsen T.M."/>
            <person name="Wayne K.J."/>
            <person name="Tettelin H."/>
            <person name="Glass J.I."/>
            <person name="Rusch D."/>
            <person name="Podicherti R."/>
            <person name="Tsui H.-C.T."/>
            <person name="Winkler M.E."/>
        </authorList>
    </citation>
    <scope>NUCLEOTIDE SEQUENCE</scope>
</reference>
<evidence type="ECO:0000256" key="3">
    <source>
        <dbReference type="ARBA" id="ARBA00023125"/>
    </source>
</evidence>
<evidence type="ECO:0000256" key="4">
    <source>
        <dbReference type="ARBA" id="ARBA00023163"/>
    </source>
</evidence>
<evidence type="ECO:0000256" key="1">
    <source>
        <dbReference type="ARBA" id="ARBA00022553"/>
    </source>
</evidence>
<dbReference type="InterPro" id="IPR016032">
    <property type="entry name" value="Sig_transdc_resp-reg_C-effctor"/>
</dbReference>
<dbReference type="InterPro" id="IPR039420">
    <property type="entry name" value="WalR-like"/>
</dbReference>
<dbReference type="SUPFAM" id="SSF46894">
    <property type="entry name" value="C-terminal effector domain of the bipartite response regulators"/>
    <property type="match status" value="1"/>
</dbReference>
<dbReference type="InterPro" id="IPR001789">
    <property type="entry name" value="Sig_transdc_resp-reg_receiver"/>
</dbReference>
<dbReference type="PANTHER" id="PTHR43214">
    <property type="entry name" value="TWO-COMPONENT RESPONSE REGULATOR"/>
    <property type="match status" value="1"/>
</dbReference>
<evidence type="ECO:0008006" key="8">
    <source>
        <dbReference type="Google" id="ProtNLM"/>
    </source>
</evidence>
<dbReference type="Pfam" id="PF00196">
    <property type="entry name" value="GerE"/>
    <property type="match status" value="1"/>
</dbReference>
<evidence type="ECO:0000256" key="2">
    <source>
        <dbReference type="ARBA" id="ARBA00023015"/>
    </source>
</evidence>
<dbReference type="PROSITE" id="PS50110">
    <property type="entry name" value="RESPONSE_REGULATORY"/>
    <property type="match status" value="1"/>
</dbReference>
<dbReference type="InterPro" id="IPR000792">
    <property type="entry name" value="Tscrpt_reg_LuxR_C"/>
</dbReference>
<proteinExistence type="predicted"/>
<dbReference type="EMBL" id="UINC01012473">
    <property type="protein sequence ID" value="SVA54453.1"/>
    <property type="molecule type" value="Genomic_DNA"/>
</dbReference>
<sequence>VRQGLKTIISEHSDLSIAGEAENGNQVLKILKKTKVDVVLLDFDMPEKNGLDTLIELKALYPKLPVMILSIFPEDHYGTRFLKAGASGYLQKSSATDQLIDAIRKVFNGGKYISSALTDKLVTGLNKDKEQFLHESLTDREFQVFRLLATGKKLKEMADELCLSINTISTYRSRILQKMDMKSNADVIRYAIENGLSK</sequence>
<keyword evidence="2" id="KW-0805">Transcription regulation</keyword>
<name>A0A381WRA9_9ZZZZ</name>
<evidence type="ECO:0000259" key="5">
    <source>
        <dbReference type="PROSITE" id="PS50043"/>
    </source>
</evidence>
<keyword evidence="3" id="KW-0238">DNA-binding</keyword>
<dbReference type="GO" id="GO:0003677">
    <property type="term" value="F:DNA binding"/>
    <property type="evidence" value="ECO:0007669"/>
    <property type="project" value="UniProtKB-KW"/>
</dbReference>
<feature type="domain" description="Response regulatory" evidence="6">
    <location>
        <begin position="1"/>
        <end position="107"/>
    </location>
</feature>
<keyword evidence="1" id="KW-0597">Phosphoprotein</keyword>
<organism evidence="7">
    <name type="scientific">marine metagenome</name>
    <dbReference type="NCBI Taxonomy" id="408172"/>
    <lineage>
        <taxon>unclassified sequences</taxon>
        <taxon>metagenomes</taxon>
        <taxon>ecological metagenomes</taxon>
    </lineage>
</organism>
<dbReference type="CDD" id="cd06170">
    <property type="entry name" value="LuxR_C_like"/>
    <property type="match status" value="1"/>
</dbReference>
<dbReference type="GO" id="GO:0006355">
    <property type="term" value="P:regulation of DNA-templated transcription"/>
    <property type="evidence" value="ECO:0007669"/>
    <property type="project" value="InterPro"/>
</dbReference>
<dbReference type="CDD" id="cd17535">
    <property type="entry name" value="REC_NarL-like"/>
    <property type="match status" value="1"/>
</dbReference>
<dbReference type="InterPro" id="IPR011006">
    <property type="entry name" value="CheY-like_superfamily"/>
</dbReference>